<sequence>MPHAEITYVNKPSISMYVNENGIDWNGDTVQVVFFFALNQAVKESINQIYAYFNEVISNHKVMKKLPHCKTYSEITNVLKEVLYDDTK</sequence>
<dbReference type="PANTHER" id="PTHR30185:SF18">
    <property type="entry name" value="TRANSCRIPTIONAL REGULATOR MTLR"/>
    <property type="match status" value="1"/>
</dbReference>
<dbReference type="Gene3D" id="3.40.930.10">
    <property type="entry name" value="Mannitol-specific EII, Chain A"/>
    <property type="match status" value="1"/>
</dbReference>
<evidence type="ECO:0000259" key="3">
    <source>
        <dbReference type="PROSITE" id="PS51094"/>
    </source>
</evidence>
<evidence type="ECO:0000313" key="5">
    <source>
        <dbReference type="Proteomes" id="UP000019251"/>
    </source>
</evidence>
<dbReference type="Pfam" id="PF00359">
    <property type="entry name" value="PTS_EIIA_2"/>
    <property type="match status" value="1"/>
</dbReference>
<protein>
    <submittedName>
        <fullName evidence="4">LicABCH operon regulator</fullName>
    </submittedName>
</protein>
<dbReference type="InterPro" id="IPR050661">
    <property type="entry name" value="BglG_antiterminators"/>
</dbReference>
<evidence type="ECO:0000256" key="1">
    <source>
        <dbReference type="ARBA" id="ARBA00023015"/>
    </source>
</evidence>
<comment type="caution">
    <text evidence="4">The sequence shown here is derived from an EMBL/GenBank/DDBJ whole genome shotgun (WGS) entry which is preliminary data.</text>
</comment>
<evidence type="ECO:0000313" key="4">
    <source>
        <dbReference type="EMBL" id="EUJ30448.1"/>
    </source>
</evidence>
<dbReference type="EMBL" id="AODG01000003">
    <property type="protein sequence ID" value="EUJ30448.1"/>
    <property type="molecule type" value="Genomic_DNA"/>
</dbReference>
<organism evidence="4 5">
    <name type="scientific">Listeria grayi FSL F6-1183</name>
    <dbReference type="NCBI Taxonomy" id="1265827"/>
    <lineage>
        <taxon>Bacteria</taxon>
        <taxon>Bacillati</taxon>
        <taxon>Bacillota</taxon>
        <taxon>Bacilli</taxon>
        <taxon>Bacillales</taxon>
        <taxon>Listeriaceae</taxon>
        <taxon>Listeria</taxon>
    </lineage>
</organism>
<name>A0A829RAS9_LISGR</name>
<dbReference type="InterPro" id="IPR002178">
    <property type="entry name" value="PTS_EIIA_type-2_dom"/>
</dbReference>
<dbReference type="PANTHER" id="PTHR30185">
    <property type="entry name" value="CRYPTIC BETA-GLUCOSIDE BGL OPERON ANTITERMINATOR"/>
    <property type="match status" value="1"/>
</dbReference>
<keyword evidence="2" id="KW-0804">Transcription</keyword>
<accession>A0A829RAS9</accession>
<dbReference type="InterPro" id="IPR016152">
    <property type="entry name" value="PTrfase/Anion_transptr"/>
</dbReference>
<proteinExistence type="predicted"/>
<dbReference type="SUPFAM" id="SSF55804">
    <property type="entry name" value="Phoshotransferase/anion transport protein"/>
    <property type="match status" value="1"/>
</dbReference>
<reference evidence="4 5" key="1">
    <citation type="submission" date="2012-12" db="EMBL/GenBank/DDBJ databases">
        <title>Novel taxa of Listeriaceae from agricultural environments in the United States.</title>
        <authorList>
            <person name="den Bakker H.C."/>
            <person name="Allred A."/>
            <person name="Warchocki S."/>
            <person name="Wright E.M."/>
            <person name="Burrell A."/>
            <person name="Nightingale K.K."/>
            <person name="Kephart D."/>
            <person name="Wiedmann M."/>
        </authorList>
    </citation>
    <scope>NUCLEOTIDE SEQUENCE [LARGE SCALE GENOMIC DNA]</scope>
    <source>
        <strain evidence="4 5">FSL F6-1183</strain>
    </source>
</reference>
<feature type="domain" description="PTS EIIA type-2" evidence="3">
    <location>
        <begin position="1"/>
        <end position="82"/>
    </location>
</feature>
<keyword evidence="1" id="KW-0805">Transcription regulation</keyword>
<gene>
    <name evidence="4" type="ORF">LMUR_01215</name>
</gene>
<evidence type="ECO:0000256" key="2">
    <source>
        <dbReference type="ARBA" id="ARBA00023163"/>
    </source>
</evidence>
<dbReference type="AlphaFoldDB" id="A0A829RAS9"/>
<dbReference type="Proteomes" id="UP000019251">
    <property type="component" value="Unassembled WGS sequence"/>
</dbReference>
<dbReference type="PROSITE" id="PS51094">
    <property type="entry name" value="PTS_EIIA_TYPE_2"/>
    <property type="match status" value="1"/>
</dbReference>